<dbReference type="STRING" id="1423781.FD06_GL000812"/>
<name>A0A0R2AXS1_9LACO</name>
<comment type="similarity">
    <text evidence="6">Belongs to the nlpA lipoprotein family.</text>
</comment>
<evidence type="ECO:0000256" key="7">
    <source>
        <dbReference type="PIRSR" id="PIRSR002854-1"/>
    </source>
</evidence>
<dbReference type="Proteomes" id="UP000052012">
    <property type="component" value="Unassembled WGS sequence"/>
</dbReference>
<keyword evidence="5 6" id="KW-0449">Lipoprotein</keyword>
<evidence type="ECO:0000256" key="3">
    <source>
        <dbReference type="ARBA" id="ARBA00023136"/>
    </source>
</evidence>
<dbReference type="RefSeq" id="WP_056967150.1">
    <property type="nucleotide sequence ID" value="NZ_AYYQ01000036.1"/>
</dbReference>
<gene>
    <name evidence="8" type="ORF">FD06_GL000812</name>
</gene>
<keyword evidence="9" id="KW-1185">Reference proteome</keyword>
<keyword evidence="3" id="KW-0472">Membrane</keyword>
<comment type="subcellular location">
    <subcellularLocation>
        <location evidence="1">Membrane</location>
        <topology evidence="1">Lipid-anchor</topology>
    </subcellularLocation>
</comment>
<accession>A0A0R2AXS1</accession>
<dbReference type="InterPro" id="IPR004872">
    <property type="entry name" value="Lipoprotein_NlpA"/>
</dbReference>
<dbReference type="Gene3D" id="3.40.190.10">
    <property type="entry name" value="Periplasmic binding protein-like II"/>
    <property type="match status" value="2"/>
</dbReference>
<dbReference type="PROSITE" id="PS51257">
    <property type="entry name" value="PROKAR_LIPOPROTEIN"/>
    <property type="match status" value="1"/>
</dbReference>
<dbReference type="EMBL" id="AYYQ01000036">
    <property type="protein sequence ID" value="KRM67660.1"/>
    <property type="molecule type" value="Genomic_DNA"/>
</dbReference>
<protein>
    <recommendedName>
        <fullName evidence="6">Lipoprotein</fullName>
    </recommendedName>
</protein>
<keyword evidence="4" id="KW-0564">Palmitate</keyword>
<dbReference type="PANTHER" id="PTHR30429:SF3">
    <property type="entry name" value="LIPOPROTEIN"/>
    <property type="match status" value="1"/>
</dbReference>
<comment type="caution">
    <text evidence="8">The sequence shown here is derived from an EMBL/GenBank/DDBJ whole genome shotgun (WGS) entry which is preliminary data.</text>
</comment>
<dbReference type="GO" id="GO:0016020">
    <property type="term" value="C:membrane"/>
    <property type="evidence" value="ECO:0007669"/>
    <property type="project" value="UniProtKB-SubCell"/>
</dbReference>
<keyword evidence="2" id="KW-0732">Signal</keyword>
<organism evidence="8 9">
    <name type="scientific">Apilactobacillus ozensis DSM 23829 = JCM 17196</name>
    <dbReference type="NCBI Taxonomy" id="1423781"/>
    <lineage>
        <taxon>Bacteria</taxon>
        <taxon>Bacillati</taxon>
        <taxon>Bacillota</taxon>
        <taxon>Bacilli</taxon>
        <taxon>Lactobacillales</taxon>
        <taxon>Lactobacillaceae</taxon>
        <taxon>Apilactobacillus</taxon>
    </lineage>
</organism>
<dbReference type="Pfam" id="PF03180">
    <property type="entry name" value="Lipoprotein_9"/>
    <property type="match status" value="1"/>
</dbReference>
<dbReference type="AlphaFoldDB" id="A0A0R2AXS1"/>
<dbReference type="SUPFAM" id="SSF53850">
    <property type="entry name" value="Periplasmic binding protein-like II"/>
    <property type="match status" value="1"/>
</dbReference>
<dbReference type="PATRIC" id="fig|1423781.4.peg.841"/>
<evidence type="ECO:0000256" key="2">
    <source>
        <dbReference type="ARBA" id="ARBA00022729"/>
    </source>
</evidence>
<dbReference type="OrthoDB" id="9812878at2"/>
<proteinExistence type="inferred from homology"/>
<feature type="lipid moiety-binding region" description="S-diacylglycerol cysteine" evidence="7">
    <location>
        <position position="25"/>
    </location>
</feature>
<dbReference type="PANTHER" id="PTHR30429">
    <property type="entry name" value="D-METHIONINE-BINDING LIPOPROTEIN METQ"/>
    <property type="match status" value="1"/>
</dbReference>
<evidence type="ECO:0000256" key="6">
    <source>
        <dbReference type="PIRNR" id="PIRNR002854"/>
    </source>
</evidence>
<evidence type="ECO:0000313" key="8">
    <source>
        <dbReference type="EMBL" id="KRM67660.1"/>
    </source>
</evidence>
<sequence length="270" mass="29816">MKKITKIIVGISILLLLPLTVLAGCGNSGKTIKIGIMGGDKRIWQPIAQDLKKKNINLQLVSFSDYSQPNAALQNHEVDLNSFQHEAFLDNWNKAHQSNIVSIGKTFFSPLALYSTKVKNIQGLKKGASISLPNDPTNEGRALYLLKSAGLITLKNTPLPTVKDVTSNKLNLKLNPLNAAQTPRSLSDQDGAIVNAGYALDANLNAKDVIYKEKVNKDSAPYINLIAANKDEKNKKEYQEIVKAYQSEANKKRIAKVYKGQYIPAWDAKW</sequence>
<evidence type="ECO:0000256" key="4">
    <source>
        <dbReference type="ARBA" id="ARBA00023139"/>
    </source>
</evidence>
<reference evidence="8 9" key="1">
    <citation type="journal article" date="2015" name="Genome Announc.">
        <title>Expanding the biotechnology potential of lactobacilli through comparative genomics of 213 strains and associated genera.</title>
        <authorList>
            <person name="Sun Z."/>
            <person name="Harris H.M."/>
            <person name="McCann A."/>
            <person name="Guo C."/>
            <person name="Argimon S."/>
            <person name="Zhang W."/>
            <person name="Yang X."/>
            <person name="Jeffery I.B."/>
            <person name="Cooney J.C."/>
            <person name="Kagawa T.F."/>
            <person name="Liu W."/>
            <person name="Song Y."/>
            <person name="Salvetti E."/>
            <person name="Wrobel A."/>
            <person name="Rasinkangas P."/>
            <person name="Parkhill J."/>
            <person name="Rea M.C."/>
            <person name="O'Sullivan O."/>
            <person name="Ritari J."/>
            <person name="Douillard F.P."/>
            <person name="Paul Ross R."/>
            <person name="Yang R."/>
            <person name="Briner A.E."/>
            <person name="Felis G.E."/>
            <person name="de Vos W.M."/>
            <person name="Barrangou R."/>
            <person name="Klaenhammer T.R."/>
            <person name="Caufield P.W."/>
            <person name="Cui Y."/>
            <person name="Zhang H."/>
            <person name="O'Toole P.W."/>
        </authorList>
    </citation>
    <scope>NUCLEOTIDE SEQUENCE [LARGE SCALE GENOMIC DNA]</scope>
    <source>
        <strain evidence="8 9">DSM 23829</strain>
    </source>
</reference>
<evidence type="ECO:0000313" key="9">
    <source>
        <dbReference type="Proteomes" id="UP000052012"/>
    </source>
</evidence>
<dbReference type="PIRSF" id="PIRSF002854">
    <property type="entry name" value="MetQ"/>
    <property type="match status" value="1"/>
</dbReference>
<evidence type="ECO:0000256" key="1">
    <source>
        <dbReference type="ARBA" id="ARBA00004635"/>
    </source>
</evidence>
<evidence type="ECO:0000256" key="5">
    <source>
        <dbReference type="ARBA" id="ARBA00023288"/>
    </source>
</evidence>